<name>A0A1H2ATF2_9PSED</name>
<protein>
    <submittedName>
        <fullName evidence="1">Uncharacterized protein</fullName>
    </submittedName>
</protein>
<sequence length="34" mass="3742">MLIHLLTCLALTAVTLTLFSRLVLDIGQTEEPKS</sequence>
<gene>
    <name evidence="1" type="ORF">SAMN04490191_4746</name>
</gene>
<accession>A0A1H2ATF2</accession>
<dbReference type="EMBL" id="LT629746">
    <property type="protein sequence ID" value="SDT49258.1"/>
    <property type="molecule type" value="Genomic_DNA"/>
</dbReference>
<dbReference type="Proteomes" id="UP000182814">
    <property type="component" value="Chromosome I"/>
</dbReference>
<organism evidence="1 2">
    <name type="scientific">Pseudomonas lini</name>
    <dbReference type="NCBI Taxonomy" id="163011"/>
    <lineage>
        <taxon>Bacteria</taxon>
        <taxon>Pseudomonadati</taxon>
        <taxon>Pseudomonadota</taxon>
        <taxon>Gammaproteobacteria</taxon>
        <taxon>Pseudomonadales</taxon>
        <taxon>Pseudomonadaceae</taxon>
        <taxon>Pseudomonas</taxon>
    </lineage>
</organism>
<evidence type="ECO:0000313" key="1">
    <source>
        <dbReference type="EMBL" id="SDT49258.1"/>
    </source>
</evidence>
<keyword evidence="2" id="KW-1185">Reference proteome</keyword>
<dbReference type="AlphaFoldDB" id="A0A1H2ATF2"/>
<proteinExistence type="predicted"/>
<reference evidence="2" key="1">
    <citation type="submission" date="2016-10" db="EMBL/GenBank/DDBJ databases">
        <authorList>
            <person name="Varghese N."/>
            <person name="Submissions S."/>
        </authorList>
    </citation>
    <scope>NUCLEOTIDE SEQUENCE [LARGE SCALE GENOMIC DNA]</scope>
    <source>
        <strain evidence="2">BS3782</strain>
    </source>
</reference>
<evidence type="ECO:0000313" key="2">
    <source>
        <dbReference type="Proteomes" id="UP000182814"/>
    </source>
</evidence>